<dbReference type="Proteomes" id="UP000245768">
    <property type="component" value="Unassembled WGS sequence"/>
</dbReference>
<dbReference type="InterPro" id="IPR050425">
    <property type="entry name" value="NAD(P)_dehydrat-like"/>
</dbReference>
<organism evidence="4 5">
    <name type="scientific">Acaromyces ingoldii</name>
    <dbReference type="NCBI Taxonomy" id="215250"/>
    <lineage>
        <taxon>Eukaryota</taxon>
        <taxon>Fungi</taxon>
        <taxon>Dikarya</taxon>
        <taxon>Basidiomycota</taxon>
        <taxon>Ustilaginomycotina</taxon>
        <taxon>Exobasidiomycetes</taxon>
        <taxon>Exobasidiales</taxon>
        <taxon>Cryptobasidiaceae</taxon>
        <taxon>Acaromyces</taxon>
    </lineage>
</organism>
<dbReference type="SUPFAM" id="SSF51735">
    <property type="entry name" value="NAD(P)-binding Rossmann-fold domains"/>
    <property type="match status" value="1"/>
</dbReference>
<dbReference type="RefSeq" id="XP_025374848.1">
    <property type="nucleotide sequence ID" value="XM_025522559.1"/>
</dbReference>
<keyword evidence="5" id="KW-1185">Reference proteome</keyword>
<dbReference type="Gene3D" id="3.40.50.720">
    <property type="entry name" value="NAD(P)-binding Rossmann-like Domain"/>
    <property type="match status" value="1"/>
</dbReference>
<gene>
    <name evidence="4" type="ORF">FA10DRAFT_268981</name>
</gene>
<protein>
    <submittedName>
        <fullName evidence="4">NAD(P)-binding protein</fullName>
    </submittedName>
</protein>
<evidence type="ECO:0000256" key="1">
    <source>
        <dbReference type="ARBA" id="ARBA00023002"/>
    </source>
</evidence>
<dbReference type="Pfam" id="PF01370">
    <property type="entry name" value="Epimerase"/>
    <property type="match status" value="1"/>
</dbReference>
<evidence type="ECO:0000259" key="3">
    <source>
        <dbReference type="Pfam" id="PF01370"/>
    </source>
</evidence>
<dbReference type="PANTHER" id="PTHR10366:SF562">
    <property type="entry name" value="ALDEHYDE REDUCTASE II (AFU_ORTHOLOGUE AFUA_1G11360)"/>
    <property type="match status" value="1"/>
</dbReference>
<sequence length="346" mass="37366">MASPSFPKPRFPQGSTVLVTGATGFVGSNVATELLLAGFKVRAVTRNAGRAQSLKQQLESQYGSGTFEIVEVAEPSAPGALDAAVQGVSGIVHTATDASMSTDPDAVIEAVVSFNNGLLEAAAKNESVKSVVLTSSSVAAFSKTGQQPIIAGEQTYQDDIVKLVYSLKDDDPFKAPAVYMASKVKGEQAAWAFAKDKVFAFNTVLPDWVTGVPTNPDKTPLYTTYGWLREFAQGTYGPHTALYQFLNPPGFYNDVRDVARAHVAALVADEIKDQRIYAMTELWSIEELARAIQKAKPHLPLPDYQDSKPKTDIRVPNQAFKDLLKRYYGKPPTSLDETVAATISDL</sequence>
<accession>A0A316YDC4</accession>
<feature type="domain" description="NAD-dependent epimerase/dehydratase" evidence="3">
    <location>
        <begin position="17"/>
        <end position="277"/>
    </location>
</feature>
<reference evidence="4 5" key="1">
    <citation type="journal article" date="2018" name="Mol. Biol. Evol.">
        <title>Broad Genomic Sampling Reveals a Smut Pathogenic Ancestry of the Fungal Clade Ustilaginomycotina.</title>
        <authorList>
            <person name="Kijpornyongpan T."/>
            <person name="Mondo S.J."/>
            <person name="Barry K."/>
            <person name="Sandor L."/>
            <person name="Lee J."/>
            <person name="Lipzen A."/>
            <person name="Pangilinan J."/>
            <person name="LaButti K."/>
            <person name="Hainaut M."/>
            <person name="Henrissat B."/>
            <person name="Grigoriev I.V."/>
            <person name="Spatafora J.W."/>
            <person name="Aime M.C."/>
        </authorList>
    </citation>
    <scope>NUCLEOTIDE SEQUENCE [LARGE SCALE GENOMIC DNA]</scope>
    <source>
        <strain evidence="4 5">MCA 4198</strain>
    </source>
</reference>
<dbReference type="PANTHER" id="PTHR10366">
    <property type="entry name" value="NAD DEPENDENT EPIMERASE/DEHYDRATASE"/>
    <property type="match status" value="1"/>
</dbReference>
<proteinExistence type="inferred from homology"/>
<dbReference type="InParanoid" id="A0A316YDC4"/>
<dbReference type="AlphaFoldDB" id="A0A316YDC4"/>
<keyword evidence="1" id="KW-0560">Oxidoreductase</keyword>
<name>A0A316YDC4_9BASI</name>
<dbReference type="GeneID" id="37044475"/>
<evidence type="ECO:0000256" key="2">
    <source>
        <dbReference type="ARBA" id="ARBA00023445"/>
    </source>
</evidence>
<dbReference type="InterPro" id="IPR001509">
    <property type="entry name" value="Epimerase_deHydtase"/>
</dbReference>
<comment type="similarity">
    <text evidence="2">Belongs to the NAD(P)-dependent epimerase/dehydratase family. Dihydroflavonol-4-reductase subfamily.</text>
</comment>
<dbReference type="GO" id="GO:0016616">
    <property type="term" value="F:oxidoreductase activity, acting on the CH-OH group of donors, NAD or NADP as acceptor"/>
    <property type="evidence" value="ECO:0007669"/>
    <property type="project" value="TreeGrafter"/>
</dbReference>
<evidence type="ECO:0000313" key="4">
    <source>
        <dbReference type="EMBL" id="PWN87650.1"/>
    </source>
</evidence>
<dbReference type="OrthoDB" id="2735536at2759"/>
<evidence type="ECO:0000313" key="5">
    <source>
        <dbReference type="Proteomes" id="UP000245768"/>
    </source>
</evidence>
<dbReference type="STRING" id="215250.A0A316YDC4"/>
<dbReference type="InterPro" id="IPR036291">
    <property type="entry name" value="NAD(P)-bd_dom_sf"/>
</dbReference>
<dbReference type="EMBL" id="KZ819639">
    <property type="protein sequence ID" value="PWN87650.1"/>
    <property type="molecule type" value="Genomic_DNA"/>
</dbReference>